<dbReference type="Proteomes" id="UP001189429">
    <property type="component" value="Unassembled WGS sequence"/>
</dbReference>
<feature type="transmembrane region" description="Helical" evidence="2">
    <location>
        <begin position="343"/>
        <end position="365"/>
    </location>
</feature>
<sequence>MFDSCTADNRPESRRPDIDQVERRSARNLEASNAAISAHIGALSERLLRLERHQFVPNGRGFPAEPAPAPAAGVKRPELENEHVETLGGKVDPDGLQQSYAEFIATTKKHLNCVGVHTWSLCAATRANSGPATRCLALVPSVLLLFMQCFLLQIMTFASLHPSCSLDADCREGMWCAPSKDYNGFRRSPGMCDDCRWASSLESQDYDSLPSRYNAAAYAAAEETLSEAVAYCETADTEPDRCDYLVNFRSELTLAPLVVFICTTGLVLISLIADMDRQAQIAELLEHRIKHVVAGPRLFVITSVAWLIFVLRMLVLPGVVVYAYAGLVLASPWASGVSLPVSFVIQGLVVCFVHNVDGVLALAFLDEEAQALIRKAFADMQAHEYKGDALDFVESMDQKQLQYFLRRFLALCYGVLIGMNVMSTESIMNSAPLFRLDWDELPSRFVESPSASACTNVVTTLSATTILSTTFFALVWCYTYQITNSFRRCGVLDVVFAPVVTLVTMPALSFCLLKFGYTSI</sequence>
<reference evidence="3" key="1">
    <citation type="submission" date="2023-10" db="EMBL/GenBank/DDBJ databases">
        <authorList>
            <person name="Chen Y."/>
            <person name="Shah S."/>
            <person name="Dougan E. K."/>
            <person name="Thang M."/>
            <person name="Chan C."/>
        </authorList>
    </citation>
    <scope>NUCLEOTIDE SEQUENCE [LARGE SCALE GENOMIC DNA]</scope>
</reference>
<name>A0ABN9Y6A3_9DINO</name>
<dbReference type="EMBL" id="CAUYUJ010021960">
    <property type="protein sequence ID" value="CAK0908126.1"/>
    <property type="molecule type" value="Genomic_DNA"/>
</dbReference>
<keyword evidence="2" id="KW-0812">Transmembrane</keyword>
<feature type="transmembrane region" description="Helical" evidence="2">
    <location>
        <begin position="298"/>
        <end position="323"/>
    </location>
</feature>
<protein>
    <submittedName>
        <fullName evidence="3">Uncharacterized protein</fullName>
    </submittedName>
</protein>
<keyword evidence="2" id="KW-0472">Membrane</keyword>
<feature type="transmembrane region" description="Helical" evidence="2">
    <location>
        <begin position="254"/>
        <end position="273"/>
    </location>
</feature>
<feature type="transmembrane region" description="Helical" evidence="2">
    <location>
        <begin position="491"/>
        <end position="517"/>
    </location>
</feature>
<evidence type="ECO:0000256" key="2">
    <source>
        <dbReference type="SAM" id="Phobius"/>
    </source>
</evidence>
<gene>
    <name evidence="3" type="ORF">PCOR1329_LOCUS82887</name>
</gene>
<organism evidence="3 4">
    <name type="scientific">Prorocentrum cordatum</name>
    <dbReference type="NCBI Taxonomy" id="2364126"/>
    <lineage>
        <taxon>Eukaryota</taxon>
        <taxon>Sar</taxon>
        <taxon>Alveolata</taxon>
        <taxon>Dinophyceae</taxon>
        <taxon>Prorocentrales</taxon>
        <taxon>Prorocentraceae</taxon>
        <taxon>Prorocentrum</taxon>
    </lineage>
</organism>
<keyword evidence="4" id="KW-1185">Reference proteome</keyword>
<feature type="region of interest" description="Disordered" evidence="1">
    <location>
        <begin position="1"/>
        <end position="20"/>
    </location>
</feature>
<feature type="compositionally biased region" description="Basic and acidic residues" evidence="1">
    <location>
        <begin position="9"/>
        <end position="20"/>
    </location>
</feature>
<proteinExistence type="predicted"/>
<feature type="transmembrane region" description="Helical" evidence="2">
    <location>
        <begin position="404"/>
        <end position="423"/>
    </location>
</feature>
<accession>A0ABN9Y6A3</accession>
<evidence type="ECO:0000313" key="3">
    <source>
        <dbReference type="EMBL" id="CAK0908126.1"/>
    </source>
</evidence>
<keyword evidence="2" id="KW-1133">Transmembrane helix</keyword>
<evidence type="ECO:0000313" key="4">
    <source>
        <dbReference type="Proteomes" id="UP001189429"/>
    </source>
</evidence>
<evidence type="ECO:0000256" key="1">
    <source>
        <dbReference type="SAM" id="MobiDB-lite"/>
    </source>
</evidence>
<feature type="transmembrane region" description="Helical" evidence="2">
    <location>
        <begin position="135"/>
        <end position="158"/>
    </location>
</feature>
<feature type="transmembrane region" description="Helical" evidence="2">
    <location>
        <begin position="457"/>
        <end position="479"/>
    </location>
</feature>
<comment type="caution">
    <text evidence="3">The sequence shown here is derived from an EMBL/GenBank/DDBJ whole genome shotgun (WGS) entry which is preliminary data.</text>
</comment>